<dbReference type="AlphaFoldDB" id="A0A1R1SLB2"/>
<dbReference type="Proteomes" id="UP000186168">
    <property type="component" value="Unassembled WGS sequence"/>
</dbReference>
<organism evidence="2 3">
    <name type="scientific">Streptomyces sparsogenes DSM 40356</name>
    <dbReference type="NCBI Taxonomy" id="1331668"/>
    <lineage>
        <taxon>Bacteria</taxon>
        <taxon>Bacillati</taxon>
        <taxon>Actinomycetota</taxon>
        <taxon>Actinomycetes</taxon>
        <taxon>Kitasatosporales</taxon>
        <taxon>Streptomycetaceae</taxon>
        <taxon>Streptomyces</taxon>
    </lineage>
</organism>
<evidence type="ECO:0000313" key="2">
    <source>
        <dbReference type="EMBL" id="OMI39032.1"/>
    </source>
</evidence>
<dbReference type="GeneID" id="96743950"/>
<dbReference type="InterPro" id="IPR023631">
    <property type="entry name" value="Amidase_dom"/>
</dbReference>
<dbReference type="InterPro" id="IPR000120">
    <property type="entry name" value="Amidase"/>
</dbReference>
<name>A0A1R1SLB2_9ACTN</name>
<evidence type="ECO:0000259" key="1">
    <source>
        <dbReference type="Pfam" id="PF01425"/>
    </source>
</evidence>
<protein>
    <submittedName>
        <fullName evidence="2">Enantiomer-selective amidase</fullName>
    </submittedName>
</protein>
<dbReference type="SUPFAM" id="SSF75304">
    <property type="entry name" value="Amidase signature (AS) enzymes"/>
    <property type="match status" value="1"/>
</dbReference>
<evidence type="ECO:0000313" key="3">
    <source>
        <dbReference type="Proteomes" id="UP000186168"/>
    </source>
</evidence>
<feature type="domain" description="Amidase" evidence="1">
    <location>
        <begin position="45"/>
        <end position="462"/>
    </location>
</feature>
<dbReference type="EMBL" id="ASQP01000187">
    <property type="protein sequence ID" value="OMI39032.1"/>
    <property type="molecule type" value="Genomic_DNA"/>
</dbReference>
<accession>A0A1R1SLB2</accession>
<dbReference type="RefSeq" id="WP_065962385.1">
    <property type="nucleotide sequence ID" value="NZ_ASQP01000187.1"/>
</dbReference>
<dbReference type="Gene3D" id="3.90.1300.10">
    <property type="entry name" value="Amidase signature (AS) domain"/>
    <property type="match status" value="1"/>
</dbReference>
<dbReference type="GO" id="GO:0003824">
    <property type="term" value="F:catalytic activity"/>
    <property type="evidence" value="ECO:0007669"/>
    <property type="project" value="InterPro"/>
</dbReference>
<sequence>MTSFCPTTDAAAAADPDAAAPGFFAGRTIGELATELRAGRTTSVELTRHALEAIAGSGPRVNAFAHVDAGGALAAARQADRELGEGLDRGPLHGLPAGIKDMIDVAGLPTTAGSAHLAGRVARTDAACVRRLRRAGAVIVGKTTTHEFAYGPTGDRSVHGPTRNPRDLTRMAGGSSAGSAAAVAAGMVAFALGTDTGGSVRIPSALCGVVGFKPAYDAIPTHGVLPLSRTLDHVGVHAPTVRDCLTVHDALAEREGRGHRLDGAADACLTPDTGLAQDTDRVGWLTEETPPPGDPRVAATVRRALETAVGAVPDVAWRRARACREAYSAIQGAEASALHARRMEQAPGLYDEEVLRRLQAASAVSPERYAAALDTRAALIRAVGELFGRHDVLALPTVPITAPPLGAREVAPDGRVIPVRDALLSLTSPWNVLGLPAFSLPAGTVDGLPVALQLVCRPGDEAKAAALAHRLTRLP</sequence>
<gene>
    <name evidence="2" type="ORF">SPAR_13050</name>
</gene>
<comment type="caution">
    <text evidence="2">The sequence shown here is derived from an EMBL/GenBank/DDBJ whole genome shotgun (WGS) entry which is preliminary data.</text>
</comment>
<proteinExistence type="predicted"/>
<dbReference type="Pfam" id="PF01425">
    <property type="entry name" value="Amidase"/>
    <property type="match status" value="1"/>
</dbReference>
<dbReference type="PANTHER" id="PTHR11895">
    <property type="entry name" value="TRANSAMIDASE"/>
    <property type="match status" value="1"/>
</dbReference>
<dbReference type="STRING" id="67365.GCA_001704635_06407"/>
<dbReference type="PANTHER" id="PTHR11895:SF176">
    <property type="entry name" value="AMIDASE AMID-RELATED"/>
    <property type="match status" value="1"/>
</dbReference>
<dbReference type="InterPro" id="IPR036928">
    <property type="entry name" value="AS_sf"/>
</dbReference>
<keyword evidence="3" id="KW-1185">Reference proteome</keyword>
<reference evidence="2 3" key="1">
    <citation type="submission" date="2013-05" db="EMBL/GenBank/DDBJ databases">
        <title>Genome sequence of Streptomyces sparsogenes DSM 40356.</title>
        <authorList>
            <person name="Coyne S."/>
            <person name="Seebeck F.P."/>
        </authorList>
    </citation>
    <scope>NUCLEOTIDE SEQUENCE [LARGE SCALE GENOMIC DNA]</scope>
    <source>
        <strain evidence="2 3">DSM 40356</strain>
    </source>
</reference>